<feature type="compositionally biased region" description="Basic residues" evidence="1">
    <location>
        <begin position="1"/>
        <end position="10"/>
    </location>
</feature>
<dbReference type="Gene3D" id="3.40.250.10">
    <property type="entry name" value="Rhodanese-like domain"/>
    <property type="match status" value="1"/>
</dbReference>
<name>A0A0D2ND75_9CHLO</name>
<dbReference type="GeneID" id="25737559"/>
<dbReference type="RefSeq" id="XP_013902295.1">
    <property type="nucleotide sequence ID" value="XM_014046841.1"/>
</dbReference>
<gene>
    <name evidence="3" type="ORF">MNEG_4682</name>
</gene>
<organism evidence="3 4">
    <name type="scientific">Monoraphidium neglectum</name>
    <dbReference type="NCBI Taxonomy" id="145388"/>
    <lineage>
        <taxon>Eukaryota</taxon>
        <taxon>Viridiplantae</taxon>
        <taxon>Chlorophyta</taxon>
        <taxon>core chlorophytes</taxon>
        <taxon>Chlorophyceae</taxon>
        <taxon>CS clade</taxon>
        <taxon>Sphaeropleales</taxon>
        <taxon>Selenastraceae</taxon>
        <taxon>Monoraphidium</taxon>
    </lineage>
</organism>
<feature type="compositionally biased region" description="Low complexity" evidence="1">
    <location>
        <begin position="268"/>
        <end position="277"/>
    </location>
</feature>
<reference evidence="3 4" key="1">
    <citation type="journal article" date="2013" name="BMC Genomics">
        <title>Reconstruction of the lipid metabolism for the microalga Monoraphidium neglectum from its genome sequence reveals characteristics suitable for biofuel production.</title>
        <authorList>
            <person name="Bogen C."/>
            <person name="Al-Dilaimi A."/>
            <person name="Albersmeier A."/>
            <person name="Wichmann J."/>
            <person name="Grundmann M."/>
            <person name="Rupp O."/>
            <person name="Lauersen K.J."/>
            <person name="Blifernez-Klassen O."/>
            <person name="Kalinowski J."/>
            <person name="Goesmann A."/>
            <person name="Mussgnug J.H."/>
            <person name="Kruse O."/>
        </authorList>
    </citation>
    <scope>NUCLEOTIDE SEQUENCE [LARGE SCALE GENOMIC DNA]</scope>
    <source>
        <strain evidence="3 4">SAG 48.87</strain>
    </source>
</reference>
<keyword evidence="4" id="KW-1185">Reference proteome</keyword>
<dbReference type="STRING" id="145388.A0A0D2ND75"/>
<evidence type="ECO:0000259" key="2">
    <source>
        <dbReference type="PROSITE" id="PS50206"/>
    </source>
</evidence>
<dbReference type="KEGG" id="mng:MNEG_4682"/>
<dbReference type="PROSITE" id="PS50206">
    <property type="entry name" value="RHODANESE_3"/>
    <property type="match status" value="1"/>
</dbReference>
<proteinExistence type="predicted"/>
<dbReference type="OrthoDB" id="496335at2759"/>
<dbReference type="InterPro" id="IPR043186">
    <property type="entry name" value="Str14"/>
</dbReference>
<dbReference type="InterPro" id="IPR001763">
    <property type="entry name" value="Rhodanese-like_dom"/>
</dbReference>
<feature type="compositionally biased region" description="Low complexity" evidence="1">
    <location>
        <begin position="11"/>
        <end position="39"/>
    </location>
</feature>
<dbReference type="PANTHER" id="PTHR44920">
    <property type="entry name" value="RHODANESE-LIKE DOMAIN-CONTAINING PROTEIN 14, CHLOROPLASTIC-RELATED"/>
    <property type="match status" value="1"/>
</dbReference>
<protein>
    <recommendedName>
        <fullName evidence="2">Rhodanese domain-containing protein</fullName>
    </recommendedName>
</protein>
<dbReference type="GO" id="GO:0009507">
    <property type="term" value="C:chloroplast"/>
    <property type="evidence" value="ECO:0007669"/>
    <property type="project" value="TreeGrafter"/>
</dbReference>
<accession>A0A0D2ND75</accession>
<evidence type="ECO:0000256" key="1">
    <source>
        <dbReference type="SAM" id="MobiDB-lite"/>
    </source>
</evidence>
<feature type="domain" description="Rhodanese" evidence="2">
    <location>
        <begin position="86"/>
        <end position="171"/>
    </location>
</feature>
<feature type="region of interest" description="Disordered" evidence="1">
    <location>
        <begin position="1"/>
        <end position="55"/>
    </location>
</feature>
<dbReference type="InterPro" id="IPR036873">
    <property type="entry name" value="Rhodanese-like_dom_sf"/>
</dbReference>
<dbReference type="PANTHER" id="PTHR44920:SF2">
    <property type="entry name" value="RHODANESE DOMAIN-CONTAINING PROTEIN"/>
    <property type="match status" value="1"/>
</dbReference>
<evidence type="ECO:0000313" key="3">
    <source>
        <dbReference type="EMBL" id="KIZ03276.1"/>
    </source>
</evidence>
<dbReference type="SMART" id="SM00450">
    <property type="entry name" value="RHOD"/>
    <property type="match status" value="1"/>
</dbReference>
<evidence type="ECO:0000313" key="4">
    <source>
        <dbReference type="Proteomes" id="UP000054498"/>
    </source>
</evidence>
<sequence>MQQLKAHRASARPQRPQQLRAAPARPRRAAATLPRAAHGAGRGGPTGLDIGRHRPTSPAGWELMKQALRNANVKIVSPQELVFASQAGNTTIIDVRPADLFGSGCIEGAVNVPYYRPIEGWTPWQIARRVGYAAFGVFNGTEVNPEFAAQVQAAVRGDTARPLVLYCSQGGSLDGGKLQRGFQTRAESPPRKLAPESGAAGRSGRKRTGGQLPSRPRQGVRDRRPRGGSALVDGGGARGPARGKRAGGFQEWEASGRDVLTPGDARDAQAAPAPQAATNEPRN</sequence>
<feature type="region of interest" description="Disordered" evidence="1">
    <location>
        <begin position="176"/>
        <end position="283"/>
    </location>
</feature>
<dbReference type="AlphaFoldDB" id="A0A0D2ND75"/>
<dbReference type="Proteomes" id="UP000054498">
    <property type="component" value="Unassembled WGS sequence"/>
</dbReference>
<dbReference type="Pfam" id="PF00581">
    <property type="entry name" value="Rhodanese"/>
    <property type="match status" value="1"/>
</dbReference>
<dbReference type="SUPFAM" id="SSF52821">
    <property type="entry name" value="Rhodanese/Cell cycle control phosphatase"/>
    <property type="match status" value="1"/>
</dbReference>
<dbReference type="EMBL" id="KK100881">
    <property type="protein sequence ID" value="KIZ03276.1"/>
    <property type="molecule type" value="Genomic_DNA"/>
</dbReference>